<dbReference type="Proteomes" id="UP000002366">
    <property type="component" value="Chromosome"/>
</dbReference>
<dbReference type="InterPro" id="IPR011343">
    <property type="entry name" value="DeoC"/>
</dbReference>
<dbReference type="GO" id="GO:0016052">
    <property type="term" value="P:carbohydrate catabolic process"/>
    <property type="evidence" value="ECO:0007669"/>
    <property type="project" value="TreeGrafter"/>
</dbReference>
<dbReference type="GO" id="GO:0009264">
    <property type="term" value="P:deoxyribonucleotide catabolic process"/>
    <property type="evidence" value="ECO:0007669"/>
    <property type="project" value="UniProtKB-UniRule"/>
</dbReference>
<keyword evidence="1" id="KW-0963">Cytoplasm</keyword>
<sequence>MDYCSVASLIDNTLLKQTASFNEILAFVKKSLPYNFRTLVIPPFALEESLRYSCSENISCRFSAVVGFPLGYISTALKCHEIETYKSFGPALSDIDAVININYIKSGDWHAIDKEMQELCKAAEGKTLKLIIETPLLTHGEITHVCKIALNHENIHFIKTGTGFSGKDTSIEEVRTAAKALHGQKGIKVSGGVRSLEHIQAFLDAGAAIFGSSAGITLVEEARNK</sequence>
<dbReference type="EMBL" id="CP001997">
    <property type="protein sequence ID" value="ADE57940.1"/>
    <property type="molecule type" value="Genomic_DNA"/>
</dbReference>
<dbReference type="GO" id="GO:0004139">
    <property type="term" value="F:deoxyribose-phosphate aldolase activity"/>
    <property type="evidence" value="ECO:0007669"/>
    <property type="project" value="UniProtKB-UniRule"/>
</dbReference>
<dbReference type="EC" id="4.1.2.4" evidence="3"/>
<dbReference type="eggNOG" id="COG0274">
    <property type="taxonomic scope" value="Bacteria"/>
</dbReference>
<dbReference type="SUPFAM" id="SSF51569">
    <property type="entry name" value="Aldolase"/>
    <property type="match status" value="1"/>
</dbReference>
<organism evidence="4 5">
    <name type="scientific">Aminobacterium colombiense (strain DSM 12261 / ALA-1)</name>
    <dbReference type="NCBI Taxonomy" id="572547"/>
    <lineage>
        <taxon>Bacteria</taxon>
        <taxon>Thermotogati</taxon>
        <taxon>Synergistota</taxon>
        <taxon>Synergistia</taxon>
        <taxon>Synergistales</taxon>
        <taxon>Aminobacteriaceae</taxon>
        <taxon>Aminobacterium</taxon>
    </lineage>
</organism>
<evidence type="ECO:0000256" key="1">
    <source>
        <dbReference type="ARBA" id="ARBA00022490"/>
    </source>
</evidence>
<gene>
    <name evidence="4" type="ordered locus">Amico_1827</name>
</gene>
<accession>D5EHA8</accession>
<keyword evidence="5" id="KW-1185">Reference proteome</keyword>
<dbReference type="GO" id="GO:0005737">
    <property type="term" value="C:cytoplasm"/>
    <property type="evidence" value="ECO:0007669"/>
    <property type="project" value="InterPro"/>
</dbReference>
<protein>
    <recommendedName>
        <fullName evidence="3">Deoxyribose-phosphate aldolase</fullName>
        <ecNumber evidence="3">4.1.2.4</ecNumber>
    </recommendedName>
</protein>
<dbReference type="SMART" id="SM01133">
    <property type="entry name" value="DeoC"/>
    <property type="match status" value="1"/>
</dbReference>
<evidence type="ECO:0000256" key="2">
    <source>
        <dbReference type="ARBA" id="ARBA00023270"/>
    </source>
</evidence>
<dbReference type="PANTHER" id="PTHR10889">
    <property type="entry name" value="DEOXYRIBOSE-PHOSPHATE ALDOLASE"/>
    <property type="match status" value="1"/>
</dbReference>
<evidence type="ECO:0000313" key="5">
    <source>
        <dbReference type="Proteomes" id="UP000002366"/>
    </source>
</evidence>
<dbReference type="AlphaFoldDB" id="D5EHA8"/>
<evidence type="ECO:0000256" key="3">
    <source>
        <dbReference type="NCBIfam" id="TIGR00126"/>
    </source>
</evidence>
<dbReference type="PANTHER" id="PTHR10889:SF1">
    <property type="entry name" value="DEOXYRIBOSE-PHOSPHATE ALDOLASE"/>
    <property type="match status" value="1"/>
</dbReference>
<dbReference type="KEGG" id="aco:Amico_1827"/>
<evidence type="ECO:0000313" key="4">
    <source>
        <dbReference type="EMBL" id="ADE57940.1"/>
    </source>
</evidence>
<dbReference type="NCBIfam" id="TIGR00126">
    <property type="entry name" value="deoC"/>
    <property type="match status" value="1"/>
</dbReference>
<reference evidence="4 5" key="1">
    <citation type="journal article" date="2010" name="Stand. Genomic Sci.">
        <title>Complete genome sequence of Aminobacterium colombiense type strain (ALA-1).</title>
        <authorList>
            <person name="Chertkov O."/>
            <person name="Sikorski J."/>
            <person name="Brambilla E."/>
            <person name="Lapidus A."/>
            <person name="Copeland A."/>
            <person name="Glavina Del Rio T."/>
            <person name="Nolan M."/>
            <person name="Lucas S."/>
            <person name="Tice H."/>
            <person name="Cheng J.F."/>
            <person name="Han C."/>
            <person name="Detter J.C."/>
            <person name="Bruce D."/>
            <person name="Tapia R."/>
            <person name="Goodwin L."/>
            <person name="Pitluck S."/>
            <person name="Liolios K."/>
            <person name="Ivanova N."/>
            <person name="Mavromatis K."/>
            <person name="Ovchinnikova G."/>
            <person name="Pati A."/>
            <person name="Chen A."/>
            <person name="Palaniappan K."/>
            <person name="Land M."/>
            <person name="Hauser L."/>
            <person name="Chang Y.J."/>
            <person name="Jeffries C.D."/>
            <person name="Spring S."/>
            <person name="Rohde M."/>
            <person name="Goker M."/>
            <person name="Bristow J."/>
            <person name="Eisen J.A."/>
            <person name="Markowitz V."/>
            <person name="Hugenholtz P."/>
            <person name="Kyrpides N.C."/>
            <person name="Klenk H.P."/>
        </authorList>
    </citation>
    <scope>NUCLEOTIDE SEQUENCE [LARGE SCALE GENOMIC DNA]</scope>
    <source>
        <strain evidence="5">DSM 12261 / ALA-1</strain>
    </source>
</reference>
<dbReference type="InterPro" id="IPR002915">
    <property type="entry name" value="DeoC/FbaB/LacD_aldolase"/>
</dbReference>
<dbReference type="Gene3D" id="3.20.20.70">
    <property type="entry name" value="Aldolase class I"/>
    <property type="match status" value="1"/>
</dbReference>
<dbReference type="PIRSF" id="PIRSF001357">
    <property type="entry name" value="DeoC"/>
    <property type="match status" value="1"/>
</dbReference>
<dbReference type="InterPro" id="IPR013785">
    <property type="entry name" value="Aldolase_TIM"/>
</dbReference>
<name>D5EHA8_AMICL</name>
<proteinExistence type="predicted"/>
<dbReference type="HOGENOM" id="CLU_053595_0_2_0"/>
<keyword evidence="2" id="KW-0704">Schiff base</keyword>
<dbReference type="STRING" id="572547.Amico_1827"/>
<dbReference type="RefSeq" id="WP_013049202.1">
    <property type="nucleotide sequence ID" value="NC_014011.1"/>
</dbReference>